<reference evidence="2 3" key="1">
    <citation type="submission" date="2014-04" db="EMBL/GenBank/DDBJ databases">
        <authorList>
            <consortium name="DOE Joint Genome Institute"/>
            <person name="Kuo A."/>
            <person name="Kohler A."/>
            <person name="Jargeat P."/>
            <person name="Nagy L.G."/>
            <person name="Floudas D."/>
            <person name="Copeland A."/>
            <person name="Barry K.W."/>
            <person name="Cichocki N."/>
            <person name="Veneault-Fourrey C."/>
            <person name="LaButti K."/>
            <person name="Lindquist E.A."/>
            <person name="Lipzen A."/>
            <person name="Lundell T."/>
            <person name="Morin E."/>
            <person name="Murat C."/>
            <person name="Sun H."/>
            <person name="Tunlid A."/>
            <person name="Henrissat B."/>
            <person name="Grigoriev I.V."/>
            <person name="Hibbett D.S."/>
            <person name="Martin F."/>
            <person name="Nordberg H.P."/>
            <person name="Cantor M.N."/>
            <person name="Hua S.X."/>
        </authorList>
    </citation>
    <scope>NUCLEOTIDE SEQUENCE [LARGE SCALE GENOMIC DNA]</scope>
    <source>
        <strain evidence="2 3">Ve08.2h10</strain>
    </source>
</reference>
<dbReference type="EMBL" id="KN825615">
    <property type="protein sequence ID" value="KIK82629.1"/>
    <property type="molecule type" value="Genomic_DNA"/>
</dbReference>
<evidence type="ECO:0000313" key="3">
    <source>
        <dbReference type="Proteomes" id="UP000054538"/>
    </source>
</evidence>
<keyword evidence="1" id="KW-1133">Transmembrane helix</keyword>
<organism evidence="2 3">
    <name type="scientific">Paxillus rubicundulus Ve08.2h10</name>
    <dbReference type="NCBI Taxonomy" id="930991"/>
    <lineage>
        <taxon>Eukaryota</taxon>
        <taxon>Fungi</taxon>
        <taxon>Dikarya</taxon>
        <taxon>Basidiomycota</taxon>
        <taxon>Agaricomycotina</taxon>
        <taxon>Agaricomycetes</taxon>
        <taxon>Agaricomycetidae</taxon>
        <taxon>Boletales</taxon>
        <taxon>Paxilineae</taxon>
        <taxon>Paxillaceae</taxon>
        <taxon>Paxillus</taxon>
    </lineage>
</organism>
<dbReference type="HOGENOM" id="CLU_139306_0_0_1"/>
<reference evidence="3" key="2">
    <citation type="submission" date="2015-01" db="EMBL/GenBank/DDBJ databases">
        <title>Evolutionary Origins and Diversification of the Mycorrhizal Mutualists.</title>
        <authorList>
            <consortium name="DOE Joint Genome Institute"/>
            <consortium name="Mycorrhizal Genomics Consortium"/>
            <person name="Kohler A."/>
            <person name="Kuo A."/>
            <person name="Nagy L.G."/>
            <person name="Floudas D."/>
            <person name="Copeland A."/>
            <person name="Barry K.W."/>
            <person name="Cichocki N."/>
            <person name="Veneault-Fourrey C."/>
            <person name="LaButti K."/>
            <person name="Lindquist E.A."/>
            <person name="Lipzen A."/>
            <person name="Lundell T."/>
            <person name="Morin E."/>
            <person name="Murat C."/>
            <person name="Riley R."/>
            <person name="Ohm R."/>
            <person name="Sun H."/>
            <person name="Tunlid A."/>
            <person name="Henrissat B."/>
            <person name="Grigoriev I.V."/>
            <person name="Hibbett D.S."/>
            <person name="Martin F."/>
        </authorList>
    </citation>
    <scope>NUCLEOTIDE SEQUENCE [LARGE SCALE GENOMIC DNA]</scope>
    <source>
        <strain evidence="3">Ve08.2h10</strain>
    </source>
</reference>
<feature type="non-terminal residue" evidence="2">
    <location>
        <position position="105"/>
    </location>
</feature>
<dbReference type="Proteomes" id="UP000054538">
    <property type="component" value="Unassembled WGS sequence"/>
</dbReference>
<proteinExistence type="predicted"/>
<evidence type="ECO:0000256" key="1">
    <source>
        <dbReference type="SAM" id="Phobius"/>
    </source>
</evidence>
<protein>
    <submittedName>
        <fullName evidence="2">Uncharacterized protein</fullName>
    </submittedName>
</protein>
<gene>
    <name evidence="2" type="ORF">PAXRUDRAFT_153589</name>
</gene>
<keyword evidence="1" id="KW-0812">Transmembrane</keyword>
<keyword evidence="1" id="KW-0472">Membrane</keyword>
<dbReference type="OrthoDB" id="2682175at2759"/>
<name>A0A0D0DLB7_9AGAM</name>
<accession>A0A0D0DLB7</accession>
<sequence length="105" mass="12577">NMFWLVAHSNLEWAISFDHLHTLHLRIWKHIFEDLKLILQVLGHNFEAKLEEHLVHFDAVIHITYSDENKMHDLSWQIFYTALNVLMCMGSLVGYQLLQMLRSYL</sequence>
<dbReference type="InParanoid" id="A0A0D0DLB7"/>
<feature type="transmembrane region" description="Helical" evidence="1">
    <location>
        <begin position="78"/>
        <end position="98"/>
    </location>
</feature>
<dbReference type="AlphaFoldDB" id="A0A0D0DLB7"/>
<keyword evidence="3" id="KW-1185">Reference proteome</keyword>
<evidence type="ECO:0000313" key="2">
    <source>
        <dbReference type="EMBL" id="KIK82629.1"/>
    </source>
</evidence>